<dbReference type="PROSITE" id="PS50102">
    <property type="entry name" value="RRM"/>
    <property type="match status" value="2"/>
</dbReference>
<dbReference type="GO" id="GO:0005634">
    <property type="term" value="C:nucleus"/>
    <property type="evidence" value="ECO:0000318"/>
    <property type="project" value="GO_Central"/>
</dbReference>
<dbReference type="PANTHER" id="PTHR21245">
    <property type="entry name" value="HETEROGENEOUS NUCLEAR RIBONUCLEOPROTEIN"/>
    <property type="match status" value="1"/>
</dbReference>
<dbReference type="AlphaFoldDB" id="A0A1S4B2K6"/>
<feature type="domain" description="RRM" evidence="3">
    <location>
        <begin position="40"/>
        <end position="127"/>
    </location>
</feature>
<feature type="domain" description="RRM" evidence="3">
    <location>
        <begin position="137"/>
        <end position="185"/>
    </location>
</feature>
<dbReference type="Gene3D" id="3.30.70.330">
    <property type="match status" value="2"/>
</dbReference>
<gene>
    <name evidence="4" type="primary">LOC107803805</name>
</gene>
<keyword evidence="4" id="KW-0687">Ribonucleoprotein</keyword>
<dbReference type="OMA" id="ADQFGIC"/>
<dbReference type="GO" id="GO:0005829">
    <property type="term" value="C:cytosol"/>
    <property type="evidence" value="ECO:0000318"/>
    <property type="project" value="GO_Central"/>
</dbReference>
<sequence>MGNFLVHLEFFSPYYIRFVLWLLFQLDGKKLGVRPSVEQDTLFLGNLNKGWGAEEFESIVRQVFPDVVSVDLALLGDVQPGQKQRNRGFAFVKFPSHAAAARAFRVGSQSDFLIDGKLHPSVQWAEEPDPNELAQIKAAFVRNVPPGADEDYLKKLFQPFGNVERIALSRKGSSTIGFVYFDKRSVSLAVVIVSMSLTFFLGADQFGICVQVPSTCGCSTPALVTNFTTPCNFGECYFFLSSGNF</sequence>
<dbReference type="PaxDb" id="4097-A0A1S4B2K6"/>
<dbReference type="GO" id="GO:1990904">
    <property type="term" value="C:ribonucleoprotein complex"/>
    <property type="evidence" value="ECO:0000318"/>
    <property type="project" value="GO_Central"/>
</dbReference>
<evidence type="ECO:0000256" key="1">
    <source>
        <dbReference type="ARBA" id="ARBA00022884"/>
    </source>
</evidence>
<accession>A0A1S4B2K6</accession>
<dbReference type="InterPro" id="IPR035979">
    <property type="entry name" value="RBD_domain_sf"/>
</dbReference>
<dbReference type="STRING" id="4097.A0A1S4B2K6"/>
<dbReference type="RefSeq" id="XP_016483079.1">
    <property type="nucleotide sequence ID" value="XM_016627593.1"/>
</dbReference>
<evidence type="ECO:0000256" key="2">
    <source>
        <dbReference type="PROSITE-ProRule" id="PRU00176"/>
    </source>
</evidence>
<dbReference type="GO" id="GO:0003730">
    <property type="term" value="F:mRNA 3'-UTR binding"/>
    <property type="evidence" value="ECO:0000318"/>
    <property type="project" value="GO_Central"/>
</dbReference>
<dbReference type="OrthoDB" id="3800936at2759"/>
<dbReference type="KEGG" id="nta:107803805"/>
<dbReference type="InterPro" id="IPR012677">
    <property type="entry name" value="Nucleotide-bd_a/b_plait_sf"/>
</dbReference>
<dbReference type="SUPFAM" id="SSF54928">
    <property type="entry name" value="RNA-binding domain, RBD"/>
    <property type="match status" value="1"/>
</dbReference>
<dbReference type="Pfam" id="PF00076">
    <property type="entry name" value="RRM_1"/>
    <property type="match status" value="2"/>
</dbReference>
<proteinExistence type="predicted"/>
<protein>
    <submittedName>
        <fullName evidence="4">Heterogeneous nuclear ribonucleoprotein R</fullName>
    </submittedName>
</protein>
<organism evidence="4">
    <name type="scientific">Nicotiana tabacum</name>
    <name type="common">Common tobacco</name>
    <dbReference type="NCBI Taxonomy" id="4097"/>
    <lineage>
        <taxon>Eukaryota</taxon>
        <taxon>Viridiplantae</taxon>
        <taxon>Streptophyta</taxon>
        <taxon>Embryophyta</taxon>
        <taxon>Tracheophyta</taxon>
        <taxon>Spermatophyta</taxon>
        <taxon>Magnoliopsida</taxon>
        <taxon>eudicotyledons</taxon>
        <taxon>Gunneridae</taxon>
        <taxon>Pentapetalae</taxon>
        <taxon>asterids</taxon>
        <taxon>lamiids</taxon>
        <taxon>Solanales</taxon>
        <taxon>Solanaceae</taxon>
        <taxon>Nicotianoideae</taxon>
        <taxon>Nicotianeae</taxon>
        <taxon>Nicotiana</taxon>
    </lineage>
</organism>
<dbReference type="CDD" id="cd00590">
    <property type="entry name" value="RRM_SF"/>
    <property type="match status" value="1"/>
</dbReference>
<keyword evidence="1 2" id="KW-0694">RNA-binding</keyword>
<evidence type="ECO:0000259" key="3">
    <source>
        <dbReference type="PROSITE" id="PS50102"/>
    </source>
</evidence>
<dbReference type="GO" id="GO:0008266">
    <property type="term" value="F:poly(U) RNA binding"/>
    <property type="evidence" value="ECO:0000318"/>
    <property type="project" value="GO_Central"/>
</dbReference>
<reference evidence="4" key="1">
    <citation type="submission" date="2025-08" db="UniProtKB">
        <authorList>
            <consortium name="RefSeq"/>
        </authorList>
    </citation>
    <scope>IDENTIFICATION</scope>
</reference>
<name>A0A1S4B2K6_TOBAC</name>
<dbReference type="SMR" id="A0A1S4B2K6"/>
<dbReference type="InterPro" id="IPR000504">
    <property type="entry name" value="RRM_dom"/>
</dbReference>
<evidence type="ECO:0000313" key="4">
    <source>
        <dbReference type="RefSeq" id="XP_016483079.1"/>
    </source>
</evidence>
<dbReference type="SMART" id="SM00360">
    <property type="entry name" value="RRM"/>
    <property type="match status" value="2"/>
</dbReference>
<dbReference type="GO" id="GO:0008143">
    <property type="term" value="F:poly(A) binding"/>
    <property type="evidence" value="ECO:0000318"/>
    <property type="project" value="GO_Central"/>
</dbReference>